<evidence type="ECO:0000313" key="3">
    <source>
        <dbReference type="Proteomes" id="UP001174694"/>
    </source>
</evidence>
<name>A0AA38VFK8_9PEZI</name>
<evidence type="ECO:0000256" key="1">
    <source>
        <dbReference type="SAM" id="MobiDB-lite"/>
    </source>
</evidence>
<keyword evidence="3" id="KW-1185">Reference proteome</keyword>
<dbReference type="Proteomes" id="UP001174694">
    <property type="component" value="Unassembled WGS sequence"/>
</dbReference>
<protein>
    <submittedName>
        <fullName evidence="2">Uncharacterized protein</fullName>
    </submittedName>
</protein>
<comment type="caution">
    <text evidence="2">The sequence shown here is derived from an EMBL/GenBank/DDBJ whole genome shotgun (WGS) entry which is preliminary data.</text>
</comment>
<reference evidence="2" key="1">
    <citation type="submission" date="2022-07" db="EMBL/GenBank/DDBJ databases">
        <title>Fungi with potential for degradation of polypropylene.</title>
        <authorList>
            <person name="Gostincar C."/>
        </authorList>
    </citation>
    <scope>NUCLEOTIDE SEQUENCE</scope>
    <source>
        <strain evidence="2">EXF-13308</strain>
    </source>
</reference>
<dbReference type="AlphaFoldDB" id="A0AA38VFK8"/>
<feature type="region of interest" description="Disordered" evidence="1">
    <location>
        <begin position="310"/>
        <end position="340"/>
    </location>
</feature>
<evidence type="ECO:0000313" key="2">
    <source>
        <dbReference type="EMBL" id="KAJ9148909.1"/>
    </source>
</evidence>
<gene>
    <name evidence="2" type="ORF">NKR23_g4569</name>
</gene>
<feature type="compositionally biased region" description="Polar residues" evidence="1">
    <location>
        <begin position="14"/>
        <end position="39"/>
    </location>
</feature>
<organism evidence="2 3">
    <name type="scientific">Pleurostoma richardsiae</name>
    <dbReference type="NCBI Taxonomy" id="41990"/>
    <lineage>
        <taxon>Eukaryota</taxon>
        <taxon>Fungi</taxon>
        <taxon>Dikarya</taxon>
        <taxon>Ascomycota</taxon>
        <taxon>Pezizomycotina</taxon>
        <taxon>Sordariomycetes</taxon>
        <taxon>Sordariomycetidae</taxon>
        <taxon>Calosphaeriales</taxon>
        <taxon>Pleurostomataceae</taxon>
        <taxon>Pleurostoma</taxon>
    </lineage>
</organism>
<dbReference type="EMBL" id="JANBVO010000011">
    <property type="protein sequence ID" value="KAJ9148909.1"/>
    <property type="molecule type" value="Genomic_DNA"/>
</dbReference>
<sequence>MDLHHILCEDDDGSSSQVFSKAIQTPSSATSVDTDQANSPGGPCGTSGLPRQPRPGKAKQFGPLRREPETCAPLNKRPLYRGTNDDEMSRLQAIALEPRPFESLHTERSYMLYTLQGQDERARRLLFNLSTAEDRLAAAQGGAQAKKLQKHIAALKTKVAKTAAQEKHMLLRLGELYIEIQSRERQNAVQQLKLMVPREGAAWPPVTQHAFMLATTPVTPICTCVPAPPPYHLASPASASPLSPISPCFVPSGPSFFGNPPQHHLGVRSAKRNALKQDQCTKTQAEAQNCQPQPANHYVSNKVLREQFGARSSSVPDIGPVDLGTKRRMSVPAQMDGLND</sequence>
<accession>A0AA38VFK8</accession>
<feature type="region of interest" description="Disordered" evidence="1">
    <location>
        <begin position="1"/>
        <end position="83"/>
    </location>
</feature>
<proteinExistence type="predicted"/>